<evidence type="ECO:0000313" key="5">
    <source>
        <dbReference type="Proteomes" id="UP000473699"/>
    </source>
</evidence>
<dbReference type="PRINTS" id="PR00469">
    <property type="entry name" value="PNDRDTASEII"/>
</dbReference>
<dbReference type="PRINTS" id="PR00368">
    <property type="entry name" value="FADPNR"/>
</dbReference>
<dbReference type="PANTHER" id="PTHR48105">
    <property type="entry name" value="THIOREDOXIN REDUCTASE 1-RELATED-RELATED"/>
    <property type="match status" value="1"/>
</dbReference>
<dbReference type="SUPFAM" id="SSF51905">
    <property type="entry name" value="FAD/NAD(P)-binding domain"/>
    <property type="match status" value="1"/>
</dbReference>
<dbReference type="InterPro" id="IPR023753">
    <property type="entry name" value="FAD/NAD-binding_dom"/>
</dbReference>
<dbReference type="Gene3D" id="3.50.50.60">
    <property type="entry name" value="FAD/NAD(P)-binding domain"/>
    <property type="match status" value="2"/>
</dbReference>
<gene>
    <name evidence="4" type="ORF">FYJ74_10920</name>
</gene>
<evidence type="ECO:0000313" key="4">
    <source>
        <dbReference type="EMBL" id="MST56537.1"/>
    </source>
</evidence>
<sequence length="307" mass="32947">MEERDVVIIGGGPAGMAAAVYCRRAGLKTVVLEKGNWGGAINRTEEIENYPAIKHSSGPEIGKMFVEHAKAFNAEMVDCTVNSIKEDGKFKVVGTSKGDYKAKVVIVATGAEFRKLGCPGEAEYTGKGVSYCATCDAAFTEGVDVAVVGGGNTAVEEGCYLTQFANKVYIIHRRDQFRADEMAVERMLKNPKVQPVYSSVVESIEGDGDFVQKVVLKNVKTGEISDLPVEFVFMFVGTEPNNELVKNLVKCTEKGGWVVANSNMETSVPGILAAGDVRDTPLRQVITAAADGAEAGMSAYKYIAENF</sequence>
<evidence type="ECO:0000259" key="3">
    <source>
        <dbReference type="Pfam" id="PF07992"/>
    </source>
</evidence>
<protein>
    <submittedName>
        <fullName evidence="4">FAD-dependent oxidoreductase</fullName>
    </submittedName>
</protein>
<dbReference type="Pfam" id="PF07992">
    <property type="entry name" value="Pyr_redox_2"/>
    <property type="match status" value="1"/>
</dbReference>
<dbReference type="AlphaFoldDB" id="A0A6L5YFS3"/>
<dbReference type="InterPro" id="IPR036188">
    <property type="entry name" value="FAD/NAD-bd_sf"/>
</dbReference>
<evidence type="ECO:0000256" key="1">
    <source>
        <dbReference type="ARBA" id="ARBA00022630"/>
    </source>
</evidence>
<evidence type="ECO:0000256" key="2">
    <source>
        <dbReference type="ARBA" id="ARBA00023002"/>
    </source>
</evidence>
<keyword evidence="1" id="KW-0285">Flavoprotein</keyword>
<dbReference type="RefSeq" id="WP_154529612.1">
    <property type="nucleotide sequence ID" value="NZ_JAXDZJ010000054.1"/>
</dbReference>
<dbReference type="GO" id="GO:0016491">
    <property type="term" value="F:oxidoreductase activity"/>
    <property type="evidence" value="ECO:0007669"/>
    <property type="project" value="UniProtKB-KW"/>
</dbReference>
<comment type="caution">
    <text evidence="4">The sequence shown here is derived from an EMBL/GenBank/DDBJ whole genome shotgun (WGS) entry which is preliminary data.</text>
</comment>
<dbReference type="InterPro" id="IPR050097">
    <property type="entry name" value="Ferredoxin-NADP_redctase_2"/>
</dbReference>
<keyword evidence="5" id="KW-1185">Reference proteome</keyword>
<organism evidence="4 5">
    <name type="scientific">Pyramidobacter porci</name>
    <dbReference type="NCBI Taxonomy" id="2605789"/>
    <lineage>
        <taxon>Bacteria</taxon>
        <taxon>Thermotogati</taxon>
        <taxon>Synergistota</taxon>
        <taxon>Synergistia</taxon>
        <taxon>Synergistales</taxon>
        <taxon>Dethiosulfovibrionaceae</taxon>
        <taxon>Pyramidobacter</taxon>
    </lineage>
</organism>
<keyword evidence="2" id="KW-0560">Oxidoreductase</keyword>
<accession>A0A6L5YFS3</accession>
<proteinExistence type="predicted"/>
<feature type="domain" description="FAD/NAD(P)-binding" evidence="3">
    <location>
        <begin position="5"/>
        <end position="292"/>
    </location>
</feature>
<dbReference type="EMBL" id="VUNH01000013">
    <property type="protein sequence ID" value="MST56537.1"/>
    <property type="molecule type" value="Genomic_DNA"/>
</dbReference>
<reference evidence="4 5" key="1">
    <citation type="submission" date="2019-08" db="EMBL/GenBank/DDBJ databases">
        <title>In-depth cultivation of the pig gut microbiome towards novel bacterial diversity and tailored functional studies.</title>
        <authorList>
            <person name="Wylensek D."/>
            <person name="Hitch T.C.A."/>
            <person name="Clavel T."/>
        </authorList>
    </citation>
    <scope>NUCLEOTIDE SEQUENCE [LARGE SCALE GENOMIC DNA]</scope>
    <source>
        <strain evidence="4 5">SM-530-WT-4B</strain>
    </source>
</reference>
<dbReference type="Proteomes" id="UP000473699">
    <property type="component" value="Unassembled WGS sequence"/>
</dbReference>
<name>A0A6L5YFS3_9BACT</name>